<reference evidence="7 8" key="1">
    <citation type="submission" date="2018-04" db="EMBL/GenBank/DDBJ databases">
        <title>Characteristic and Complete Genome Sequencing of A Novel Member of Infective Endocarditis Causative Bacteria: Bergeyella cardium QL-PH.</title>
        <authorList>
            <person name="Pan H."/>
            <person name="Sun E."/>
            <person name="Zhang Y."/>
        </authorList>
    </citation>
    <scope>NUCLEOTIDE SEQUENCE [LARGE SCALE GENOMIC DNA]</scope>
    <source>
        <strain evidence="7 8">HPQL</strain>
    </source>
</reference>
<keyword evidence="4" id="KW-0812">Transmembrane</keyword>
<comment type="subcellular location">
    <subcellularLocation>
        <location evidence="1">Membrane</location>
        <topology evidence="1">Multi-pass membrane protein</topology>
    </subcellularLocation>
</comment>
<dbReference type="EMBL" id="CP029149">
    <property type="protein sequence ID" value="QHN65881.1"/>
    <property type="molecule type" value="Genomic_DNA"/>
</dbReference>
<keyword evidence="6" id="KW-0472">Membrane</keyword>
<dbReference type="InterPro" id="IPR029044">
    <property type="entry name" value="Nucleotide-diphossugar_trans"/>
</dbReference>
<name>A0A6P1QYA3_9FLAO</name>
<dbReference type="InterPro" id="IPR001173">
    <property type="entry name" value="Glyco_trans_2-like"/>
</dbReference>
<evidence type="ECO:0000256" key="2">
    <source>
        <dbReference type="ARBA" id="ARBA00022676"/>
    </source>
</evidence>
<protein>
    <submittedName>
        <fullName evidence="7">Glycosyltransferase</fullName>
    </submittedName>
</protein>
<dbReference type="AlphaFoldDB" id="A0A6P1QYA3"/>
<evidence type="ECO:0000256" key="1">
    <source>
        <dbReference type="ARBA" id="ARBA00004141"/>
    </source>
</evidence>
<accession>A0A6P1QYA3</accession>
<evidence type="ECO:0000256" key="3">
    <source>
        <dbReference type="ARBA" id="ARBA00022679"/>
    </source>
</evidence>
<dbReference type="GO" id="GO:0005886">
    <property type="term" value="C:plasma membrane"/>
    <property type="evidence" value="ECO:0007669"/>
    <property type="project" value="TreeGrafter"/>
</dbReference>
<dbReference type="GO" id="GO:0016757">
    <property type="term" value="F:glycosyltransferase activity"/>
    <property type="evidence" value="ECO:0007669"/>
    <property type="project" value="UniProtKB-KW"/>
</dbReference>
<dbReference type="Pfam" id="PF00535">
    <property type="entry name" value="Glycos_transf_2"/>
    <property type="match status" value="1"/>
</dbReference>
<keyword evidence="3 7" id="KW-0808">Transferase</keyword>
<evidence type="ECO:0000256" key="5">
    <source>
        <dbReference type="ARBA" id="ARBA00022989"/>
    </source>
</evidence>
<keyword evidence="8" id="KW-1185">Reference proteome</keyword>
<keyword evidence="5" id="KW-1133">Transmembrane helix</keyword>
<gene>
    <name evidence="7" type="ORF">DBX24_08310</name>
</gene>
<sequence>MKRISFVIPVYNEEDTIDIFYREFHNFFHTEINNKLYSYELVFVNDGSKDKTGEILKKLYNTQPNITIVSLSRNFGKENALFAGLEHSEGDIVIPIDVDLQHPLMVTKTMIEKYEEGYDVVLAKRKQREKDGFLKKFTSGQFYKVYNKISKVKLEPNVGDFRLMTRKVVDEILRLKENQLFMKGIFNWVGFNSTIIEYNSEERVAGNTKFNGLKLWNLALDGITSFSTMPIRVWLYIGSFIAFLSFILGTKVIIEKFFFGIEEHGYASIIVSVFFIGGVQLIGIGILGEYIGRIYMEVKRRPRYIVEKLLKNETK</sequence>
<evidence type="ECO:0000313" key="8">
    <source>
        <dbReference type="Proteomes" id="UP000464318"/>
    </source>
</evidence>
<dbReference type="RefSeq" id="WP_120489090.1">
    <property type="nucleotide sequence ID" value="NZ_CP029149.1"/>
</dbReference>
<dbReference type="PANTHER" id="PTHR48090">
    <property type="entry name" value="UNDECAPRENYL-PHOSPHATE 4-DEOXY-4-FORMAMIDO-L-ARABINOSE TRANSFERASE-RELATED"/>
    <property type="match status" value="1"/>
</dbReference>
<dbReference type="Gene3D" id="3.90.550.10">
    <property type="entry name" value="Spore Coat Polysaccharide Biosynthesis Protein SpsA, Chain A"/>
    <property type="match status" value="1"/>
</dbReference>
<dbReference type="InterPro" id="IPR050256">
    <property type="entry name" value="Glycosyltransferase_2"/>
</dbReference>
<organism evidence="7 8">
    <name type="scientific">Bergeyella cardium</name>
    <dbReference type="NCBI Taxonomy" id="1585976"/>
    <lineage>
        <taxon>Bacteria</taxon>
        <taxon>Pseudomonadati</taxon>
        <taxon>Bacteroidota</taxon>
        <taxon>Flavobacteriia</taxon>
        <taxon>Flavobacteriales</taxon>
        <taxon>Weeksellaceae</taxon>
        <taxon>Bergeyella</taxon>
    </lineage>
</organism>
<dbReference type="SUPFAM" id="SSF53448">
    <property type="entry name" value="Nucleotide-diphospho-sugar transferases"/>
    <property type="match status" value="1"/>
</dbReference>
<evidence type="ECO:0000313" key="7">
    <source>
        <dbReference type="EMBL" id="QHN65881.1"/>
    </source>
</evidence>
<dbReference type="OrthoDB" id="9807778at2"/>
<proteinExistence type="predicted"/>
<dbReference type="CDD" id="cd04187">
    <property type="entry name" value="DPM1_like_bac"/>
    <property type="match status" value="1"/>
</dbReference>
<dbReference type="KEGG" id="bcad:DBX24_08310"/>
<evidence type="ECO:0000256" key="6">
    <source>
        <dbReference type="ARBA" id="ARBA00023136"/>
    </source>
</evidence>
<evidence type="ECO:0000256" key="4">
    <source>
        <dbReference type="ARBA" id="ARBA00022692"/>
    </source>
</evidence>
<dbReference type="Proteomes" id="UP000464318">
    <property type="component" value="Chromosome"/>
</dbReference>
<keyword evidence="2" id="KW-0328">Glycosyltransferase</keyword>
<dbReference type="PANTHER" id="PTHR48090:SF1">
    <property type="entry name" value="PROPHAGE BACTOPRENOL GLUCOSYL TRANSFERASE HOMOLOG"/>
    <property type="match status" value="1"/>
</dbReference>